<dbReference type="eggNOG" id="ENOG502S7P8">
    <property type="taxonomic scope" value="Eukaryota"/>
</dbReference>
<dbReference type="GeneID" id="19308392"/>
<reference evidence="2 3" key="1">
    <citation type="journal article" date="2012" name="Science">
        <title>The Paleozoic origin of enzymatic lignin decomposition reconstructed from 31 fungal genomes.</title>
        <authorList>
            <person name="Floudas D."/>
            <person name="Binder M."/>
            <person name="Riley R."/>
            <person name="Barry K."/>
            <person name="Blanchette R.A."/>
            <person name="Henrissat B."/>
            <person name="Martinez A.T."/>
            <person name="Otillar R."/>
            <person name="Spatafora J.W."/>
            <person name="Yadav J.S."/>
            <person name="Aerts A."/>
            <person name="Benoit I."/>
            <person name="Boyd A."/>
            <person name="Carlson A."/>
            <person name="Copeland A."/>
            <person name="Coutinho P.M."/>
            <person name="de Vries R.P."/>
            <person name="Ferreira P."/>
            <person name="Findley K."/>
            <person name="Foster B."/>
            <person name="Gaskell J."/>
            <person name="Glotzer D."/>
            <person name="Gorecki P."/>
            <person name="Heitman J."/>
            <person name="Hesse C."/>
            <person name="Hori C."/>
            <person name="Igarashi K."/>
            <person name="Jurgens J.A."/>
            <person name="Kallen N."/>
            <person name="Kersten P."/>
            <person name="Kohler A."/>
            <person name="Kuees U."/>
            <person name="Kumar T.K.A."/>
            <person name="Kuo A."/>
            <person name="LaButti K."/>
            <person name="Larrondo L.F."/>
            <person name="Lindquist E."/>
            <person name="Ling A."/>
            <person name="Lombard V."/>
            <person name="Lucas S."/>
            <person name="Lundell T."/>
            <person name="Martin R."/>
            <person name="McLaughlin D.J."/>
            <person name="Morgenstern I."/>
            <person name="Morin E."/>
            <person name="Murat C."/>
            <person name="Nagy L.G."/>
            <person name="Nolan M."/>
            <person name="Ohm R.A."/>
            <person name="Patyshakuliyeva A."/>
            <person name="Rokas A."/>
            <person name="Ruiz-Duenas F.J."/>
            <person name="Sabat G."/>
            <person name="Salamov A."/>
            <person name="Samejima M."/>
            <person name="Schmutz J."/>
            <person name="Slot J.C."/>
            <person name="St John F."/>
            <person name="Stenlid J."/>
            <person name="Sun H."/>
            <person name="Sun S."/>
            <person name="Syed K."/>
            <person name="Tsang A."/>
            <person name="Wiebenga A."/>
            <person name="Young D."/>
            <person name="Pisabarro A."/>
            <person name="Eastwood D.C."/>
            <person name="Martin F."/>
            <person name="Cullen D."/>
            <person name="Grigoriev I.V."/>
            <person name="Hibbett D.S."/>
        </authorList>
    </citation>
    <scope>NUCLEOTIDE SEQUENCE [LARGE SCALE GENOMIC DNA]</scope>
    <source>
        <strain evidence="2 3">ATCC 11539</strain>
    </source>
</reference>
<evidence type="ECO:0008006" key="4">
    <source>
        <dbReference type="Google" id="ProtNLM"/>
    </source>
</evidence>
<feature type="compositionally biased region" description="Polar residues" evidence="1">
    <location>
        <begin position="1"/>
        <end position="10"/>
    </location>
</feature>
<dbReference type="OrthoDB" id="3056903at2759"/>
<accession>S7QD63</accession>
<feature type="region of interest" description="Disordered" evidence="1">
    <location>
        <begin position="965"/>
        <end position="1004"/>
    </location>
</feature>
<feature type="region of interest" description="Disordered" evidence="1">
    <location>
        <begin position="1"/>
        <end position="23"/>
    </location>
</feature>
<keyword evidence="3" id="KW-1185">Reference proteome</keyword>
<feature type="region of interest" description="Disordered" evidence="1">
    <location>
        <begin position="555"/>
        <end position="599"/>
    </location>
</feature>
<dbReference type="Proteomes" id="UP000030669">
    <property type="component" value="Unassembled WGS sequence"/>
</dbReference>
<evidence type="ECO:0000313" key="3">
    <source>
        <dbReference type="Proteomes" id="UP000030669"/>
    </source>
</evidence>
<name>S7QD63_GLOTA</name>
<feature type="compositionally biased region" description="Basic and acidic residues" evidence="1">
    <location>
        <begin position="563"/>
        <end position="594"/>
    </location>
</feature>
<dbReference type="SUPFAM" id="SSF90073">
    <property type="entry name" value="GCM domain"/>
    <property type="match status" value="1"/>
</dbReference>
<dbReference type="EMBL" id="KB469299">
    <property type="protein sequence ID" value="EPQ57282.1"/>
    <property type="molecule type" value="Genomic_DNA"/>
</dbReference>
<dbReference type="GO" id="GO:0006355">
    <property type="term" value="P:regulation of DNA-templated transcription"/>
    <property type="evidence" value="ECO:0007669"/>
    <property type="project" value="InterPro"/>
</dbReference>
<gene>
    <name evidence="2" type="ORF">GLOTRDRAFT_73954</name>
</gene>
<dbReference type="OMA" id="FIDICEN"/>
<dbReference type="InterPro" id="IPR013083">
    <property type="entry name" value="Znf_RING/FYVE/PHD"/>
</dbReference>
<evidence type="ECO:0000256" key="1">
    <source>
        <dbReference type="SAM" id="MobiDB-lite"/>
    </source>
</evidence>
<dbReference type="Gene3D" id="3.30.40.10">
    <property type="entry name" value="Zinc/RING finger domain, C3HC4 (zinc finger)"/>
    <property type="match status" value="1"/>
</dbReference>
<dbReference type="SUPFAM" id="SSF57903">
    <property type="entry name" value="FYVE/PHD zinc finger"/>
    <property type="match status" value="1"/>
</dbReference>
<dbReference type="HOGENOM" id="CLU_004051_0_0_1"/>
<dbReference type="InterPro" id="IPR011011">
    <property type="entry name" value="Znf_FYVE_PHD"/>
</dbReference>
<feature type="region of interest" description="Disordered" evidence="1">
    <location>
        <begin position="1408"/>
        <end position="1468"/>
    </location>
</feature>
<feature type="compositionally biased region" description="Basic and acidic residues" evidence="1">
    <location>
        <begin position="1454"/>
        <end position="1468"/>
    </location>
</feature>
<dbReference type="RefSeq" id="XP_007864404.1">
    <property type="nucleotide sequence ID" value="XM_007866213.1"/>
</dbReference>
<dbReference type="InterPro" id="IPR036115">
    <property type="entry name" value="GCM_dom_sf"/>
</dbReference>
<proteinExistence type="predicted"/>
<dbReference type="GO" id="GO:0003677">
    <property type="term" value="F:DNA binding"/>
    <property type="evidence" value="ECO:0007669"/>
    <property type="project" value="InterPro"/>
</dbReference>
<dbReference type="KEGG" id="gtr:GLOTRDRAFT_73954"/>
<protein>
    <recommendedName>
        <fullName evidence="4">Zinc finger PHD-type domain-containing protein</fullName>
    </recommendedName>
</protein>
<sequence>MQAQSTAAPTSSPPGVAAPQQDGLVWDGWPDGFWERNFTWEEVEATGNLMVHWACESAGSNDRRGKRRASAEHWEDGTLLLRHCQGIIECDNDDCSIIVRPQTRPREIWKQTRQKCRCGGSLTHLECPGKVTSKIWTYKHGKFYRNGGPHQHARPTHKLHLLKNERAEFEAIVRSHPTAGPMALLVGIPGIEGPGRSVADISSVLTNKDRITQERRLITQGSSGSGGSAETFISDFAALEQQYPDFFIFSQIGRVTVIVMQTSFMRSQLIKDFIASEPVNGLVTDAAHGFWRNRDALLIISSVFSKDLLCWMPVLFTYSNGASADHYECHFFALYESIGQQAELRGIALTDELFLDVVDFSEAQRLGKTGAFVRFWCLQSADNRSKEELQEDAAALVKGCRQHFDAGVTRLTRIAAVIPVGRAEAFKYRVEGLFGTDDKAVFQERASLIIKEFPKTEPWLAWWTREAHAPLLFPAYRKMDTALWAAIPDTTNAEEAMHWKIYSGTGRDHALLEGIRSLHAFSEHYERLVTANLSGAPIRYGEAQPWKLVASRIGRTKPSRAPEAYERRRKTNDGRPPDTTKELLGARKQRDNAKQRGKQTATAYHNRLQGVPHNTCLWGLYETIDLRRSGHYSSSTRDTMKQCSNGLAIQRDAFRARLKKYRCIPAKDVPLALFGWLSQTLNHEWLKDSCVLGATYFHGYRLILRSCATANGGDPPYRHYQITSQPLKLFELRPRPNDYTTFNGKIQNWFRRVMSANQSLSALSQCWKTKDGTCLCKGEASDVTLTVLLPVCLIIWIEDDDPNTWDFPMELRPFTKEAAKQRIVYDIVGRGLFGADSEHFIGRFRTPNGKVYTYDGLLADGCATRNFTKTSSLLSGPAITLPSGYKTNAVVYHLRGGTDAQRTIYAHQIAAVKRLHHIVFTQEDLEHTPTVALDMPGVERMPDTERVWLDNPYSKKTADYRLTSQPASGIQELEPSDNEATLADPPSYSSPNFAPSHEAPGAQTGTGTASPFFCRCGLHGSWTDLQIGEPAIQCNQCKRWSHIACQKGGHASLLAKTQKFICDDCMLLQLLNMGGEAGRKPMRQKTRPRDLCMYRSLQAMSEKSNKYPNRPGKGALVRHGDTYWYPVRLIMSRQKDKHTEWRVKWWRGSVFADESPRETWVSAASVVDELWQNREARRRIRLGRWHMACQESEVEDKLLDFDAHAYTPEIAGILAPHQELLTRLVYQPEEVVDFVPALDDVSVAQESGRRTLESLKNGLIPHTGELSLLERGQINNWIVNNIREARKNQNLWIGRVAYAHAVTLILASRHRERFLREPEFPRNASAADQQTFILQAAYRHQKEHVSEEYLLHGVDVDRECLFLFEERLFENSAAAGSAGNHQWGLDAGPHQDNWNPYTYTPPWWNHEDREERDSEIEHGPDYQLPDPTTAVPRKRKAAIEEKRPAPRPAYGSRAKQDSVKGRKRPRLD</sequence>
<organism evidence="2 3">
    <name type="scientific">Gloeophyllum trabeum (strain ATCC 11539 / FP-39264 / Madison 617)</name>
    <name type="common">Brown rot fungus</name>
    <dbReference type="NCBI Taxonomy" id="670483"/>
    <lineage>
        <taxon>Eukaryota</taxon>
        <taxon>Fungi</taxon>
        <taxon>Dikarya</taxon>
        <taxon>Basidiomycota</taxon>
        <taxon>Agaricomycotina</taxon>
        <taxon>Agaricomycetes</taxon>
        <taxon>Gloeophyllales</taxon>
        <taxon>Gloeophyllaceae</taxon>
        <taxon>Gloeophyllum</taxon>
    </lineage>
</organism>
<feature type="compositionally biased region" description="Basic and acidic residues" evidence="1">
    <location>
        <begin position="1408"/>
        <end position="1420"/>
    </location>
</feature>
<evidence type="ECO:0000313" key="2">
    <source>
        <dbReference type="EMBL" id="EPQ57282.1"/>
    </source>
</evidence>